<dbReference type="Proteomes" id="UP000192247">
    <property type="component" value="Unassembled WGS sequence"/>
</dbReference>
<evidence type="ECO:0000259" key="5">
    <source>
        <dbReference type="PROSITE" id="PS50240"/>
    </source>
</evidence>
<dbReference type="CDD" id="cd00190">
    <property type="entry name" value="Tryp_SPc"/>
    <property type="match status" value="1"/>
</dbReference>
<feature type="domain" description="Peptidase S1" evidence="5">
    <location>
        <begin position="125"/>
        <end position="439"/>
    </location>
</feature>
<keyword evidence="4" id="KW-0732">Signal</keyword>
<name>A0A1V9XYD6_9ACAR</name>
<dbReference type="Gene3D" id="2.40.10.10">
    <property type="entry name" value="Trypsin-like serine proteases"/>
    <property type="match status" value="3"/>
</dbReference>
<dbReference type="PRINTS" id="PR00722">
    <property type="entry name" value="CHYMOTRYPSIN"/>
</dbReference>
<organism evidence="6 7">
    <name type="scientific">Tropilaelaps mercedesae</name>
    <dbReference type="NCBI Taxonomy" id="418985"/>
    <lineage>
        <taxon>Eukaryota</taxon>
        <taxon>Metazoa</taxon>
        <taxon>Ecdysozoa</taxon>
        <taxon>Arthropoda</taxon>
        <taxon>Chelicerata</taxon>
        <taxon>Arachnida</taxon>
        <taxon>Acari</taxon>
        <taxon>Parasitiformes</taxon>
        <taxon>Mesostigmata</taxon>
        <taxon>Gamasina</taxon>
        <taxon>Dermanyssoidea</taxon>
        <taxon>Laelapidae</taxon>
        <taxon>Tropilaelaps</taxon>
    </lineage>
</organism>
<keyword evidence="1" id="KW-1015">Disulfide bond</keyword>
<dbReference type="PROSITE" id="PS50240">
    <property type="entry name" value="TRYPSIN_DOM"/>
    <property type="match status" value="1"/>
</dbReference>
<keyword evidence="6" id="KW-0812">Transmembrane</keyword>
<dbReference type="GO" id="GO:0006508">
    <property type="term" value="P:proteolysis"/>
    <property type="evidence" value="ECO:0007669"/>
    <property type="project" value="UniProtKB-KW"/>
</dbReference>
<dbReference type="InterPro" id="IPR001254">
    <property type="entry name" value="Trypsin_dom"/>
</dbReference>
<dbReference type="AlphaFoldDB" id="A0A1V9XYD6"/>
<keyword evidence="3" id="KW-0720">Serine protease</keyword>
<dbReference type="PANTHER" id="PTHR24252">
    <property type="entry name" value="ACROSIN-RELATED"/>
    <property type="match status" value="1"/>
</dbReference>
<accession>A0A1V9XYD6</accession>
<dbReference type="FunFam" id="2.40.10.10:FF:000002">
    <property type="entry name" value="Transmembrane protease serine"/>
    <property type="match status" value="1"/>
</dbReference>
<reference evidence="6 7" key="1">
    <citation type="journal article" date="2017" name="Gigascience">
        <title>Draft genome of the honey bee ectoparasitic mite, Tropilaelaps mercedesae, is shaped by the parasitic life history.</title>
        <authorList>
            <person name="Dong X."/>
            <person name="Armstrong S.D."/>
            <person name="Xia D."/>
            <person name="Makepeace B.L."/>
            <person name="Darby A.C."/>
            <person name="Kadowaki T."/>
        </authorList>
    </citation>
    <scope>NUCLEOTIDE SEQUENCE [LARGE SCALE GENOMIC DNA]</scope>
    <source>
        <strain evidence="6">Wuxi-XJTLU</strain>
    </source>
</reference>
<evidence type="ECO:0000313" key="6">
    <source>
        <dbReference type="EMBL" id="OQR78433.1"/>
    </source>
</evidence>
<dbReference type="InParanoid" id="A0A1V9XYD6"/>
<protein>
    <submittedName>
        <fullName evidence="6">Transmembrane protease serine 9-like</fullName>
    </submittedName>
</protein>
<feature type="chain" id="PRO_5012348042" evidence="4">
    <location>
        <begin position="16"/>
        <end position="442"/>
    </location>
</feature>
<comment type="caution">
    <text evidence="6">The sequence shown here is derived from an EMBL/GenBank/DDBJ whole genome shotgun (WGS) entry which is preliminary data.</text>
</comment>
<dbReference type="PANTHER" id="PTHR24252:SF7">
    <property type="entry name" value="HYALIN"/>
    <property type="match status" value="1"/>
</dbReference>
<evidence type="ECO:0000256" key="4">
    <source>
        <dbReference type="SAM" id="SignalP"/>
    </source>
</evidence>
<evidence type="ECO:0000256" key="3">
    <source>
        <dbReference type="RuleBase" id="RU363034"/>
    </source>
</evidence>
<keyword evidence="6" id="KW-0472">Membrane</keyword>
<dbReference type="EMBL" id="MNPL01002237">
    <property type="protein sequence ID" value="OQR78433.1"/>
    <property type="molecule type" value="Genomic_DNA"/>
</dbReference>
<proteinExistence type="inferred from homology"/>
<dbReference type="PROSITE" id="PS00135">
    <property type="entry name" value="TRYPSIN_SER"/>
    <property type="match status" value="1"/>
</dbReference>
<evidence type="ECO:0000256" key="2">
    <source>
        <dbReference type="ARBA" id="ARBA00024195"/>
    </source>
</evidence>
<evidence type="ECO:0000313" key="7">
    <source>
        <dbReference type="Proteomes" id="UP000192247"/>
    </source>
</evidence>
<dbReference type="InterPro" id="IPR043504">
    <property type="entry name" value="Peptidase_S1_PA_chymotrypsin"/>
</dbReference>
<comment type="similarity">
    <text evidence="2">Belongs to the peptidase S1 family. CLIP subfamily.</text>
</comment>
<dbReference type="Pfam" id="PF00089">
    <property type="entry name" value="Trypsin"/>
    <property type="match status" value="2"/>
</dbReference>
<dbReference type="SMART" id="SM00020">
    <property type="entry name" value="Tryp_SPc"/>
    <property type="match status" value="1"/>
</dbReference>
<dbReference type="InterPro" id="IPR001314">
    <property type="entry name" value="Peptidase_S1A"/>
</dbReference>
<gene>
    <name evidence="6" type="ORF">BIW11_06411</name>
</gene>
<dbReference type="InterPro" id="IPR033116">
    <property type="entry name" value="TRYPSIN_SER"/>
</dbReference>
<dbReference type="PROSITE" id="PS00134">
    <property type="entry name" value="TRYPSIN_HIS"/>
    <property type="match status" value="1"/>
</dbReference>
<keyword evidence="3" id="KW-0378">Hydrolase</keyword>
<dbReference type="InterPro" id="IPR018114">
    <property type="entry name" value="TRYPSIN_HIS"/>
</dbReference>
<sequence length="442" mass="49411">MRIVVVLAVFDACFAGFMVSWRPASDGMSFFNLRRSALAAWFTCCPGFAYSPVSSPLKGFLPELFKGEFLIMTHLVWLCDEVVKFGKTPKDSYSSANQVTHPANYESICGLGEQDDPAPRIQTYILGGVGTSNKEFPWIVSLRLRRERDVLSGHFCAGSIVSETAVVTAAHCVERRTVTASGAVPGASSQELLKFHPSTPENDVDKFVQAVPTPDSCRDQICEIVQMTPHRDKPDSTANFGHLLLLHRCLVSRSNLVVVYRDSQGWLRMKLLAQIVIHPEYMTETSDNDIAVLILQDKLDFHGVDSQLRPICLPHPGDEIQEWPTCMVAGWGTLNFGDRRTSRILLKTDVQIIEQLVCKRAYFNWNQVTNRMFCAGDYEFGNKGTCMGDSGGPLMCFRDDRRYQLSGVTSWGVNCGLRNYPGVFIDVEKFLGFIVKHASITR</sequence>
<dbReference type="STRING" id="418985.A0A1V9XYD6"/>
<dbReference type="GO" id="GO:0004252">
    <property type="term" value="F:serine-type endopeptidase activity"/>
    <property type="evidence" value="ECO:0007669"/>
    <property type="project" value="InterPro"/>
</dbReference>
<dbReference type="InterPro" id="IPR009003">
    <property type="entry name" value="Peptidase_S1_PA"/>
</dbReference>
<evidence type="ECO:0000256" key="1">
    <source>
        <dbReference type="ARBA" id="ARBA00023157"/>
    </source>
</evidence>
<dbReference type="OrthoDB" id="10002959at2759"/>
<keyword evidence="7" id="KW-1185">Reference proteome</keyword>
<keyword evidence="3 6" id="KW-0645">Protease</keyword>
<feature type="signal peptide" evidence="4">
    <location>
        <begin position="1"/>
        <end position="15"/>
    </location>
</feature>
<dbReference type="SUPFAM" id="SSF50494">
    <property type="entry name" value="Trypsin-like serine proteases"/>
    <property type="match status" value="1"/>
</dbReference>